<organism evidence="3 4">
    <name type="scientific">Rhizophagus clarus</name>
    <dbReference type="NCBI Taxonomy" id="94130"/>
    <lineage>
        <taxon>Eukaryota</taxon>
        <taxon>Fungi</taxon>
        <taxon>Fungi incertae sedis</taxon>
        <taxon>Mucoromycota</taxon>
        <taxon>Glomeromycotina</taxon>
        <taxon>Glomeromycetes</taxon>
        <taxon>Glomerales</taxon>
        <taxon>Glomeraceae</taxon>
        <taxon>Rhizophagus</taxon>
    </lineage>
</organism>
<feature type="compositionally biased region" description="Polar residues" evidence="1">
    <location>
        <begin position="474"/>
        <end position="500"/>
    </location>
</feature>
<dbReference type="Proteomes" id="UP000615446">
    <property type="component" value="Unassembled WGS sequence"/>
</dbReference>
<protein>
    <submittedName>
        <fullName evidence="3">Craniofacial development protein 2-like</fullName>
    </submittedName>
</protein>
<evidence type="ECO:0000256" key="1">
    <source>
        <dbReference type="SAM" id="MobiDB-lite"/>
    </source>
</evidence>
<dbReference type="Gene3D" id="3.30.70.330">
    <property type="match status" value="1"/>
</dbReference>
<evidence type="ECO:0000259" key="2">
    <source>
        <dbReference type="Pfam" id="PF03372"/>
    </source>
</evidence>
<feature type="region of interest" description="Disordered" evidence="1">
    <location>
        <begin position="443"/>
        <end position="500"/>
    </location>
</feature>
<name>A0A8H3LXX3_9GLOM</name>
<dbReference type="EMBL" id="BLAL01000225">
    <property type="protein sequence ID" value="GES93254.1"/>
    <property type="molecule type" value="Genomic_DNA"/>
</dbReference>
<dbReference type="GO" id="GO:0003824">
    <property type="term" value="F:catalytic activity"/>
    <property type="evidence" value="ECO:0007669"/>
    <property type="project" value="InterPro"/>
</dbReference>
<feature type="compositionally biased region" description="Low complexity" evidence="1">
    <location>
        <begin position="448"/>
        <end position="464"/>
    </location>
</feature>
<proteinExistence type="predicted"/>
<accession>A0A8H3LXX3</accession>
<comment type="caution">
    <text evidence="3">The sequence shown here is derived from an EMBL/GenBank/DDBJ whole genome shotgun (WGS) entry which is preliminary data.</text>
</comment>
<dbReference type="InterPro" id="IPR036691">
    <property type="entry name" value="Endo/exonu/phosph_ase_sf"/>
</dbReference>
<dbReference type="InterPro" id="IPR012677">
    <property type="entry name" value="Nucleotide-bd_a/b_plait_sf"/>
</dbReference>
<dbReference type="AlphaFoldDB" id="A0A8H3LXX3"/>
<dbReference type="OrthoDB" id="2353951at2759"/>
<dbReference type="SUPFAM" id="SSF54928">
    <property type="entry name" value="RNA-binding domain, RBD"/>
    <property type="match status" value="1"/>
</dbReference>
<dbReference type="InterPro" id="IPR005135">
    <property type="entry name" value="Endo/exonuclease/phosphatase"/>
</dbReference>
<gene>
    <name evidence="3" type="ORF">RCL2_002000600</name>
</gene>
<evidence type="ECO:0000313" key="4">
    <source>
        <dbReference type="Proteomes" id="UP000615446"/>
    </source>
</evidence>
<dbReference type="Gene3D" id="3.60.10.10">
    <property type="entry name" value="Endonuclease/exonuclease/phosphatase"/>
    <property type="match status" value="1"/>
</dbReference>
<dbReference type="InterPro" id="IPR035979">
    <property type="entry name" value="RBD_domain_sf"/>
</dbReference>
<dbReference type="Pfam" id="PF03372">
    <property type="entry name" value="Exo_endo_phos"/>
    <property type="match status" value="1"/>
</dbReference>
<feature type="domain" description="Endonuclease/exonuclease/phosphatase" evidence="2">
    <location>
        <begin position="610"/>
        <end position="816"/>
    </location>
</feature>
<dbReference type="GO" id="GO:0003676">
    <property type="term" value="F:nucleic acid binding"/>
    <property type="evidence" value="ECO:0007669"/>
    <property type="project" value="InterPro"/>
</dbReference>
<reference evidence="3" key="1">
    <citation type="submission" date="2019-10" db="EMBL/GenBank/DDBJ databases">
        <title>Conservation and host-specific expression of non-tandemly repeated heterogenous ribosome RNA gene in arbuscular mycorrhizal fungi.</title>
        <authorList>
            <person name="Maeda T."/>
            <person name="Kobayashi Y."/>
            <person name="Nakagawa T."/>
            <person name="Ezawa T."/>
            <person name="Yamaguchi K."/>
            <person name="Bino T."/>
            <person name="Nishimoto Y."/>
            <person name="Shigenobu S."/>
            <person name="Kawaguchi M."/>
        </authorList>
    </citation>
    <scope>NUCLEOTIDE SEQUENCE</scope>
    <source>
        <strain evidence="3">HR1</strain>
    </source>
</reference>
<dbReference type="CDD" id="cd00590">
    <property type="entry name" value="RRM_SF"/>
    <property type="match status" value="1"/>
</dbReference>
<sequence length="880" mass="101570">MTNKRSACLANKAATSQLKVVVLVEKSIVVIPALSITSNTSSQPTNHGASARSPSITVKKEIMTLKAEPTLAEEQAIAKEIALTSNLESERSLASDLFAEKNNGPLEDGTDHPVFKLRLDRITFKQFDNSVKKQTTFTCYASDSNEDAMVTDPPNQGDQQTYQKPAFQQVNDKPVDQPEVITISDDEDSFEYAKPAHQSIRQENGKNKLINIIKAIFSNEDSYNKVLQERFHTKINEEDQDGNIMKKDTAFQFKFAMKEKPQKNKEEIDNEKERTIQVFDIPLYTEKKTIQNSFSLLEEQRDQRKQHSLHLSGLPIGTTAINLKPILDEMNVMTCFIPRNPFHYKPFTYAYVNFKNEEDKKIAMKKKFSIKQSKTDKPLFISDPTIKRNICNNCGNPDHLYAGCNIKKRSNKRNNTVKTAWKGRTKLTAQNKNRLYAQVVKSNATPTNPHNRNNAQNQNKNNPRGKNPAHINNIKGTTSHSPNNKSQFRGNQMGSTNQNKNLSDKQQQYLHSLVDNLVKTLEIQITQQFTELRSHIDQFDQATGSLQGMIEGAIQNFLGFATSSTSKQQFISLEDNEEYLSMDNEEEEADKQKISLKHVLQTQKINFRIATLNIQTINQEKIVDVMEYMTTNNIDILGLAETNVNKNTLKTLEHTVQDKFKLYFTTEEKKGTGIRFLVKKEFIVYVQQFQYFKGRIGFIDFYTKKKKICIVQAYINVQDKEKPQVKRLYKQIEHWTNQCLDSFVKNIIIMGDFNTKWNEYEFLDAPHWRHDIFDYFKKHFIKESTSVFCDDISDMYTYIPNNPNHSHNKIDYIWCNIDLMLSTIDSKPQDVQPVIKTVHQMITLDLFMDDIIINKNNIQKRQPPSKTIYCYDEMQKADGE</sequence>
<evidence type="ECO:0000313" key="3">
    <source>
        <dbReference type="EMBL" id="GES93254.1"/>
    </source>
</evidence>
<dbReference type="SUPFAM" id="SSF56219">
    <property type="entry name" value="DNase I-like"/>
    <property type="match status" value="1"/>
</dbReference>